<organism evidence="5 6">
    <name type="scientific">Culter alburnus</name>
    <name type="common">Topmouth culter</name>
    <dbReference type="NCBI Taxonomy" id="194366"/>
    <lineage>
        <taxon>Eukaryota</taxon>
        <taxon>Metazoa</taxon>
        <taxon>Chordata</taxon>
        <taxon>Craniata</taxon>
        <taxon>Vertebrata</taxon>
        <taxon>Euteleostomi</taxon>
        <taxon>Actinopterygii</taxon>
        <taxon>Neopterygii</taxon>
        <taxon>Teleostei</taxon>
        <taxon>Ostariophysi</taxon>
        <taxon>Cypriniformes</taxon>
        <taxon>Xenocyprididae</taxon>
        <taxon>Xenocypridinae</taxon>
        <taxon>Culter</taxon>
    </lineage>
</organism>
<dbReference type="AlphaFoldDB" id="A0AAW2A1A9"/>
<dbReference type="InterPro" id="IPR036179">
    <property type="entry name" value="Ig-like_dom_sf"/>
</dbReference>
<dbReference type="InterPro" id="IPR003599">
    <property type="entry name" value="Ig_sub"/>
</dbReference>
<dbReference type="Gene3D" id="2.60.40.10">
    <property type="entry name" value="Immunoglobulins"/>
    <property type="match status" value="1"/>
</dbReference>
<gene>
    <name evidence="5" type="ORF">ABG768_001832</name>
</gene>
<reference evidence="5 6" key="1">
    <citation type="submission" date="2024-05" db="EMBL/GenBank/DDBJ databases">
        <title>A high-quality chromosomal-level genome assembly of Topmouth culter (Culter alburnus).</title>
        <authorList>
            <person name="Zhao H."/>
        </authorList>
    </citation>
    <scope>NUCLEOTIDE SEQUENCE [LARGE SCALE GENOMIC DNA]</scope>
    <source>
        <strain evidence="5">CATC2023</strain>
        <tissue evidence="5">Muscle</tissue>
    </source>
</reference>
<dbReference type="InterPro" id="IPR007110">
    <property type="entry name" value="Ig-like_dom"/>
</dbReference>
<evidence type="ECO:0000256" key="3">
    <source>
        <dbReference type="SAM" id="SignalP"/>
    </source>
</evidence>
<feature type="transmembrane region" description="Helical" evidence="2">
    <location>
        <begin position="177"/>
        <end position="200"/>
    </location>
</feature>
<evidence type="ECO:0000256" key="1">
    <source>
        <dbReference type="SAM" id="MobiDB-lite"/>
    </source>
</evidence>
<dbReference type="EMBL" id="JAWDJR010000010">
    <property type="protein sequence ID" value="KAK9967430.1"/>
    <property type="molecule type" value="Genomic_DNA"/>
</dbReference>
<name>A0AAW2A1A9_CULAL</name>
<evidence type="ECO:0000313" key="6">
    <source>
        <dbReference type="Proteomes" id="UP001479290"/>
    </source>
</evidence>
<keyword evidence="2" id="KW-0812">Transmembrane</keyword>
<proteinExistence type="predicted"/>
<dbReference type="PROSITE" id="PS50835">
    <property type="entry name" value="IG_LIKE"/>
    <property type="match status" value="1"/>
</dbReference>
<dbReference type="SMART" id="SM00409">
    <property type="entry name" value="IG"/>
    <property type="match status" value="1"/>
</dbReference>
<evidence type="ECO:0000256" key="2">
    <source>
        <dbReference type="SAM" id="Phobius"/>
    </source>
</evidence>
<feature type="chain" id="PRO_5043531080" description="Ig-like domain-containing protein" evidence="3">
    <location>
        <begin position="20"/>
        <end position="258"/>
    </location>
</feature>
<sequence length="258" mass="29248">MDRLCARIFLLVVTGAVISNTFQVEELNVQLEPKNITVCEGDSVTLNCTFQPGGKYKVKLYYSQTNLDCNSATDKIREKLHISTENATRSTFNIPSIKTNDSGWYFCKVTRDIPILKENCSDGIQVLVDANKTPESPNQTENQPPNPTTEGLPTTCMTTTITPTPSSDLHHHFDHPWWIWVALAVGCVVLVVSIVVIYILTRKSKDIIYENTKPVESGCWRRNRNQMDICNLPESKKTETIKPLRKYDTLSSNRNRRP</sequence>
<protein>
    <recommendedName>
        <fullName evidence="4">Ig-like domain-containing protein</fullName>
    </recommendedName>
</protein>
<comment type="caution">
    <text evidence="5">The sequence shown here is derived from an EMBL/GenBank/DDBJ whole genome shotgun (WGS) entry which is preliminary data.</text>
</comment>
<feature type="region of interest" description="Disordered" evidence="1">
    <location>
        <begin position="132"/>
        <end position="152"/>
    </location>
</feature>
<accession>A0AAW2A1A9</accession>
<dbReference type="SUPFAM" id="SSF48726">
    <property type="entry name" value="Immunoglobulin"/>
    <property type="match status" value="1"/>
</dbReference>
<evidence type="ECO:0000259" key="4">
    <source>
        <dbReference type="PROSITE" id="PS50835"/>
    </source>
</evidence>
<keyword evidence="6" id="KW-1185">Reference proteome</keyword>
<dbReference type="Pfam" id="PF13927">
    <property type="entry name" value="Ig_3"/>
    <property type="match status" value="1"/>
</dbReference>
<feature type="domain" description="Ig-like" evidence="4">
    <location>
        <begin position="25"/>
        <end position="110"/>
    </location>
</feature>
<dbReference type="CDD" id="cd00099">
    <property type="entry name" value="IgV"/>
    <property type="match status" value="1"/>
</dbReference>
<dbReference type="Proteomes" id="UP001479290">
    <property type="component" value="Unassembled WGS sequence"/>
</dbReference>
<feature type="compositionally biased region" description="Low complexity" evidence="1">
    <location>
        <begin position="134"/>
        <end position="152"/>
    </location>
</feature>
<keyword evidence="2" id="KW-0472">Membrane</keyword>
<keyword evidence="3" id="KW-0732">Signal</keyword>
<dbReference type="InterPro" id="IPR013783">
    <property type="entry name" value="Ig-like_fold"/>
</dbReference>
<evidence type="ECO:0000313" key="5">
    <source>
        <dbReference type="EMBL" id="KAK9967430.1"/>
    </source>
</evidence>
<feature type="signal peptide" evidence="3">
    <location>
        <begin position="1"/>
        <end position="19"/>
    </location>
</feature>
<keyword evidence="2" id="KW-1133">Transmembrane helix</keyword>